<protein>
    <submittedName>
        <fullName evidence="1">Uncharacterized protein</fullName>
    </submittedName>
</protein>
<reference evidence="2" key="2">
    <citation type="submission" date="2015-01" db="EMBL/GenBank/DDBJ databases">
        <title>Evolutionary Origins and Diversification of the Mycorrhizal Mutualists.</title>
        <authorList>
            <consortium name="DOE Joint Genome Institute"/>
            <consortium name="Mycorrhizal Genomics Consortium"/>
            <person name="Kohler A."/>
            <person name="Kuo A."/>
            <person name="Nagy L.G."/>
            <person name="Floudas D."/>
            <person name="Copeland A."/>
            <person name="Barry K.W."/>
            <person name="Cichocki N."/>
            <person name="Veneault-Fourrey C."/>
            <person name="LaButti K."/>
            <person name="Lindquist E.A."/>
            <person name="Lipzen A."/>
            <person name="Lundell T."/>
            <person name="Morin E."/>
            <person name="Murat C."/>
            <person name="Riley R."/>
            <person name="Ohm R."/>
            <person name="Sun H."/>
            <person name="Tunlid A."/>
            <person name="Henrissat B."/>
            <person name="Grigoriev I.V."/>
            <person name="Hibbett D.S."/>
            <person name="Martin F."/>
        </authorList>
    </citation>
    <scope>NUCLEOTIDE SEQUENCE [LARGE SCALE GENOMIC DNA]</scope>
    <source>
        <strain evidence="2">ATCC 200175</strain>
    </source>
</reference>
<gene>
    <name evidence="1" type="ORF">PAXINDRAFT_93281</name>
</gene>
<dbReference type="OrthoDB" id="3146759at2759"/>
<organism evidence="1 2">
    <name type="scientific">Paxillus involutus ATCC 200175</name>
    <dbReference type="NCBI Taxonomy" id="664439"/>
    <lineage>
        <taxon>Eukaryota</taxon>
        <taxon>Fungi</taxon>
        <taxon>Dikarya</taxon>
        <taxon>Basidiomycota</taxon>
        <taxon>Agaricomycotina</taxon>
        <taxon>Agaricomycetes</taxon>
        <taxon>Agaricomycetidae</taxon>
        <taxon>Boletales</taxon>
        <taxon>Paxilineae</taxon>
        <taxon>Paxillaceae</taxon>
        <taxon>Paxillus</taxon>
    </lineage>
</organism>
<name>A0A0C9T1Z8_PAXIN</name>
<feature type="non-terminal residue" evidence="1">
    <location>
        <position position="85"/>
    </location>
</feature>
<accession>A0A0C9T1Z8</accession>
<proteinExistence type="predicted"/>
<evidence type="ECO:0000313" key="1">
    <source>
        <dbReference type="EMBL" id="KIJ05573.1"/>
    </source>
</evidence>
<dbReference type="Proteomes" id="UP000053647">
    <property type="component" value="Unassembled WGS sequence"/>
</dbReference>
<dbReference type="HOGENOM" id="CLU_180191_3_0_1"/>
<evidence type="ECO:0000313" key="2">
    <source>
        <dbReference type="Proteomes" id="UP000053647"/>
    </source>
</evidence>
<dbReference type="AlphaFoldDB" id="A0A0C9T1Z8"/>
<reference evidence="1 2" key="1">
    <citation type="submission" date="2014-06" db="EMBL/GenBank/DDBJ databases">
        <authorList>
            <consortium name="DOE Joint Genome Institute"/>
            <person name="Kuo A."/>
            <person name="Kohler A."/>
            <person name="Nagy L.G."/>
            <person name="Floudas D."/>
            <person name="Copeland A."/>
            <person name="Barry K.W."/>
            <person name="Cichocki N."/>
            <person name="Veneault-Fourrey C."/>
            <person name="LaButti K."/>
            <person name="Lindquist E.A."/>
            <person name="Lipzen A."/>
            <person name="Lundell T."/>
            <person name="Morin E."/>
            <person name="Murat C."/>
            <person name="Sun H."/>
            <person name="Tunlid A."/>
            <person name="Henrissat B."/>
            <person name="Grigoriev I.V."/>
            <person name="Hibbett D.S."/>
            <person name="Martin F."/>
            <person name="Nordberg H.P."/>
            <person name="Cantor M.N."/>
            <person name="Hua S.X."/>
        </authorList>
    </citation>
    <scope>NUCLEOTIDE SEQUENCE [LARGE SCALE GENOMIC DNA]</scope>
    <source>
        <strain evidence="1 2">ATCC 200175</strain>
    </source>
</reference>
<keyword evidence="2" id="KW-1185">Reference proteome</keyword>
<dbReference type="EMBL" id="KN820876">
    <property type="protein sequence ID" value="KIJ05573.1"/>
    <property type="molecule type" value="Genomic_DNA"/>
</dbReference>
<sequence>LALKSLRQMCYRIIQYSEYSCGHQFVIRQQIVDCNSQRCRLSGMHNNGNHNCAATCAQSLLPDQPIITDTLGHLCSRCGGMTNGH</sequence>